<dbReference type="AlphaFoldDB" id="A0AAV7VHX4"/>
<feature type="region of interest" description="Disordered" evidence="1">
    <location>
        <begin position="66"/>
        <end position="101"/>
    </location>
</feature>
<name>A0AAV7VHX4_PLEWA</name>
<evidence type="ECO:0000256" key="1">
    <source>
        <dbReference type="SAM" id="MobiDB-lite"/>
    </source>
</evidence>
<keyword evidence="2" id="KW-0472">Membrane</keyword>
<sequence length="101" mass="11216">MCSCFSGPIIVPRRLRPKFTSCAIPILTCGLLLVFVFLSSKRAYATISSRPLFGLPLCLRVLHPPRNSQRRASPLPLCWDQGAHRPTDAPTVDRQGSSRLQ</sequence>
<keyword evidence="2" id="KW-1133">Transmembrane helix</keyword>
<gene>
    <name evidence="3" type="ORF">NDU88_004738</name>
</gene>
<evidence type="ECO:0000256" key="2">
    <source>
        <dbReference type="SAM" id="Phobius"/>
    </source>
</evidence>
<comment type="caution">
    <text evidence="3">The sequence shown here is derived from an EMBL/GenBank/DDBJ whole genome shotgun (WGS) entry which is preliminary data.</text>
</comment>
<protein>
    <submittedName>
        <fullName evidence="3">Uncharacterized protein</fullName>
    </submittedName>
</protein>
<keyword evidence="2" id="KW-0812">Transmembrane</keyword>
<feature type="transmembrane region" description="Helical" evidence="2">
    <location>
        <begin position="19"/>
        <end position="38"/>
    </location>
</feature>
<dbReference type="EMBL" id="JANPWB010000003">
    <property type="protein sequence ID" value="KAJ1200917.1"/>
    <property type="molecule type" value="Genomic_DNA"/>
</dbReference>
<organism evidence="3 4">
    <name type="scientific">Pleurodeles waltl</name>
    <name type="common">Iberian ribbed newt</name>
    <dbReference type="NCBI Taxonomy" id="8319"/>
    <lineage>
        <taxon>Eukaryota</taxon>
        <taxon>Metazoa</taxon>
        <taxon>Chordata</taxon>
        <taxon>Craniata</taxon>
        <taxon>Vertebrata</taxon>
        <taxon>Euteleostomi</taxon>
        <taxon>Amphibia</taxon>
        <taxon>Batrachia</taxon>
        <taxon>Caudata</taxon>
        <taxon>Salamandroidea</taxon>
        <taxon>Salamandridae</taxon>
        <taxon>Pleurodelinae</taxon>
        <taxon>Pleurodeles</taxon>
    </lineage>
</organism>
<accession>A0AAV7VHX4</accession>
<keyword evidence="4" id="KW-1185">Reference proteome</keyword>
<evidence type="ECO:0000313" key="3">
    <source>
        <dbReference type="EMBL" id="KAJ1200917.1"/>
    </source>
</evidence>
<dbReference type="Proteomes" id="UP001066276">
    <property type="component" value="Chromosome 2_1"/>
</dbReference>
<evidence type="ECO:0000313" key="4">
    <source>
        <dbReference type="Proteomes" id="UP001066276"/>
    </source>
</evidence>
<proteinExistence type="predicted"/>
<reference evidence="3" key="1">
    <citation type="journal article" date="2022" name="bioRxiv">
        <title>Sequencing and chromosome-scale assembly of the giantPleurodeles waltlgenome.</title>
        <authorList>
            <person name="Brown T."/>
            <person name="Elewa A."/>
            <person name="Iarovenko S."/>
            <person name="Subramanian E."/>
            <person name="Araus A.J."/>
            <person name="Petzold A."/>
            <person name="Susuki M."/>
            <person name="Suzuki K.-i.T."/>
            <person name="Hayashi T."/>
            <person name="Toyoda A."/>
            <person name="Oliveira C."/>
            <person name="Osipova E."/>
            <person name="Leigh N.D."/>
            <person name="Simon A."/>
            <person name="Yun M.H."/>
        </authorList>
    </citation>
    <scope>NUCLEOTIDE SEQUENCE</scope>
    <source>
        <strain evidence="3">20211129_DDA</strain>
        <tissue evidence="3">Liver</tissue>
    </source>
</reference>